<evidence type="ECO:0000259" key="8">
    <source>
        <dbReference type="Pfam" id="PF20684"/>
    </source>
</evidence>
<organism evidence="10">
    <name type="scientific">Hypocrea jecorina (strain QM6a)</name>
    <name type="common">Trichoderma reesei</name>
    <dbReference type="NCBI Taxonomy" id="431241"/>
    <lineage>
        <taxon>Eukaryota</taxon>
        <taxon>Fungi</taxon>
        <taxon>Dikarya</taxon>
        <taxon>Ascomycota</taxon>
        <taxon>Pezizomycotina</taxon>
        <taxon>Sordariomycetes</taxon>
        <taxon>Hypocreomycetidae</taxon>
        <taxon>Hypocreales</taxon>
        <taxon>Hypocreaceae</taxon>
        <taxon>Trichoderma</taxon>
    </lineage>
</organism>
<dbReference type="eggNOG" id="ENOG502SHJ3">
    <property type="taxonomic scope" value="Eukaryota"/>
</dbReference>
<evidence type="ECO:0000256" key="1">
    <source>
        <dbReference type="ARBA" id="ARBA00004141"/>
    </source>
</evidence>
<dbReference type="Pfam" id="PF20684">
    <property type="entry name" value="Fung_rhodopsin"/>
    <property type="match status" value="1"/>
</dbReference>
<feature type="transmembrane region" description="Helical" evidence="7">
    <location>
        <begin position="209"/>
        <end position="234"/>
    </location>
</feature>
<feature type="domain" description="Rhodopsin" evidence="8">
    <location>
        <begin position="68"/>
        <end position="309"/>
    </location>
</feature>
<dbReference type="RefSeq" id="XP_006966909.1">
    <property type="nucleotide sequence ID" value="XM_006966847.1"/>
</dbReference>
<dbReference type="PANTHER" id="PTHR33048:SF47">
    <property type="entry name" value="INTEGRAL MEMBRANE PROTEIN-RELATED"/>
    <property type="match status" value="1"/>
</dbReference>
<evidence type="ECO:0000313" key="9">
    <source>
        <dbReference type="EMBL" id="EGR47350.1"/>
    </source>
</evidence>
<comment type="similarity">
    <text evidence="5">Belongs to the SAT4 family.</text>
</comment>
<evidence type="ECO:0000313" key="10">
    <source>
        <dbReference type="Proteomes" id="UP000008984"/>
    </source>
</evidence>
<feature type="transmembrane region" description="Helical" evidence="7">
    <location>
        <begin position="132"/>
        <end position="153"/>
    </location>
</feature>
<feature type="transmembrane region" description="Helical" evidence="7">
    <location>
        <begin position="284"/>
        <end position="305"/>
    </location>
</feature>
<dbReference type="HOGENOM" id="CLU_028200_12_8_1"/>
<proteinExistence type="inferred from homology"/>
<evidence type="ECO:0000256" key="7">
    <source>
        <dbReference type="SAM" id="Phobius"/>
    </source>
</evidence>
<name>G0RNA5_HYPJQ</name>
<dbReference type="OrthoDB" id="5329176at2759"/>
<accession>G0RNA5</accession>
<comment type="subcellular location">
    <subcellularLocation>
        <location evidence="1">Membrane</location>
        <topology evidence="1">Multi-pass membrane protein</topology>
    </subcellularLocation>
</comment>
<dbReference type="PANTHER" id="PTHR33048">
    <property type="entry name" value="PTH11-LIKE INTEGRAL MEMBRANE PROTEIN (AFU_ORTHOLOGUE AFUA_5G11245)"/>
    <property type="match status" value="1"/>
</dbReference>
<evidence type="ECO:0000256" key="3">
    <source>
        <dbReference type="ARBA" id="ARBA00022989"/>
    </source>
</evidence>
<feature type="compositionally biased region" description="Basic and acidic residues" evidence="6">
    <location>
        <begin position="435"/>
        <end position="451"/>
    </location>
</feature>
<dbReference type="EMBL" id="GL985069">
    <property type="protein sequence ID" value="EGR47350.1"/>
    <property type="molecule type" value="Genomic_DNA"/>
</dbReference>
<dbReference type="AlphaFoldDB" id="G0RNA5"/>
<dbReference type="InterPro" id="IPR052337">
    <property type="entry name" value="SAT4-like"/>
</dbReference>
<dbReference type="InterPro" id="IPR049326">
    <property type="entry name" value="Rhodopsin_dom_fungi"/>
</dbReference>
<feature type="transmembrane region" description="Helical" evidence="7">
    <location>
        <begin position="246"/>
        <end position="264"/>
    </location>
</feature>
<dbReference type="KEGG" id="tre:TRIREDRAFT_109146"/>
<feature type="transmembrane region" description="Helical" evidence="7">
    <location>
        <begin position="33"/>
        <end position="56"/>
    </location>
</feature>
<dbReference type="GeneID" id="18481817"/>
<evidence type="ECO:0000256" key="6">
    <source>
        <dbReference type="SAM" id="MobiDB-lite"/>
    </source>
</evidence>
<dbReference type="Proteomes" id="UP000008984">
    <property type="component" value="Unassembled WGS sequence"/>
</dbReference>
<keyword evidence="10" id="KW-1185">Reference proteome</keyword>
<feature type="transmembrane region" description="Helical" evidence="7">
    <location>
        <begin position="165"/>
        <end position="189"/>
    </location>
</feature>
<feature type="compositionally biased region" description="Basic and acidic residues" evidence="6">
    <location>
        <begin position="331"/>
        <end position="361"/>
    </location>
</feature>
<reference evidence="9 10" key="1">
    <citation type="journal article" date="2008" name="Nat. Biotechnol.">
        <title>Genome sequencing and analysis of the biomass-degrading fungus Trichoderma reesei (syn. Hypocrea jecorina).</title>
        <authorList>
            <person name="Martinez D."/>
            <person name="Berka R.M."/>
            <person name="Henrissat B."/>
            <person name="Saloheimo M."/>
            <person name="Arvas M."/>
            <person name="Baker S.E."/>
            <person name="Chapman J."/>
            <person name="Chertkov O."/>
            <person name="Coutinho P.M."/>
            <person name="Cullen D."/>
            <person name="Danchin E.G."/>
            <person name="Grigoriev I.V."/>
            <person name="Harris P."/>
            <person name="Jackson M."/>
            <person name="Kubicek C.P."/>
            <person name="Han C.S."/>
            <person name="Ho I."/>
            <person name="Larrondo L.F."/>
            <person name="de Leon A.L."/>
            <person name="Magnuson J.K."/>
            <person name="Merino S."/>
            <person name="Misra M."/>
            <person name="Nelson B."/>
            <person name="Putnam N."/>
            <person name="Robbertse B."/>
            <person name="Salamov A.A."/>
            <person name="Schmoll M."/>
            <person name="Terry A."/>
            <person name="Thayer N."/>
            <person name="Westerholm-Parvinen A."/>
            <person name="Schoch C.L."/>
            <person name="Yao J."/>
            <person name="Barabote R."/>
            <person name="Nelson M.A."/>
            <person name="Detter C."/>
            <person name="Bruce D."/>
            <person name="Kuske C.R."/>
            <person name="Xie G."/>
            <person name="Richardson P."/>
            <person name="Rokhsar D.S."/>
            <person name="Lucas S.M."/>
            <person name="Rubin E.M."/>
            <person name="Dunn-Coleman N."/>
            <person name="Ward M."/>
            <person name="Brettin T.S."/>
        </authorList>
    </citation>
    <scope>NUCLEOTIDE SEQUENCE [LARGE SCALE GENOMIC DNA]</scope>
    <source>
        <strain evidence="9 10">QM6a</strain>
    </source>
</reference>
<evidence type="ECO:0000256" key="2">
    <source>
        <dbReference type="ARBA" id="ARBA00022692"/>
    </source>
</evidence>
<sequence>MGVSLQLPSGVDLCQVPAAMPPPGVVPNFVNPASLATAIIAVSVVMLTISTIFLAARVVTNFPKYNKADYFAFVGFVLNAAYTGVLLSEHKRRMKGPRRAIRSQAKSVTEYSRHQWNVPACWYTASYMKILFVQGLLLGPVIFFLKTAIWLLYLQIFSAHRTIRIIVYVGIVVTALTYWVSVPLEFAYGCPRPGSTWTDLLTNGMPGHIIYYPPVQGSLAVIIDIWIFVLPLPILWKLNMSRRRRIALCAVFFTALLGVISSVVALRARVKLFGSSDLTWLESQLFICIIVENNIALIVCCVPAFKNACKKYIAPSRPWKVLMSTIHRRHDSKDSDKDGHGDEEKGGGIPNDRREDKRVGDHQITQGYVLNRDSSKESYEHRDSMEKNSKGFVSYGRGAGSSGSSDYPSRVVQVQGGPDHEQGGTNHANNGPEGIMRDIEIRQEVRPEDVV</sequence>
<keyword evidence="4 7" id="KW-0472">Membrane</keyword>
<evidence type="ECO:0000256" key="4">
    <source>
        <dbReference type="ARBA" id="ARBA00023136"/>
    </source>
</evidence>
<keyword evidence="2 7" id="KW-0812">Transmembrane</keyword>
<protein>
    <submittedName>
        <fullName evidence="9">Predicted protein</fullName>
    </submittedName>
</protein>
<evidence type="ECO:0000256" key="5">
    <source>
        <dbReference type="ARBA" id="ARBA00038359"/>
    </source>
</evidence>
<feature type="transmembrane region" description="Helical" evidence="7">
    <location>
        <begin position="68"/>
        <end position="87"/>
    </location>
</feature>
<feature type="region of interest" description="Disordered" evidence="6">
    <location>
        <begin position="330"/>
        <end position="451"/>
    </location>
</feature>
<keyword evidence="3 7" id="KW-1133">Transmembrane helix</keyword>
<dbReference type="STRING" id="431241.G0RNA5"/>
<dbReference type="GO" id="GO:0016020">
    <property type="term" value="C:membrane"/>
    <property type="evidence" value="ECO:0007669"/>
    <property type="project" value="UniProtKB-SubCell"/>
</dbReference>
<gene>
    <name evidence="9" type="ORF">TRIREDRAFT_109146</name>
</gene>
<dbReference type="VEuPathDB" id="FungiDB:TRIREDRAFT_109146"/>
<feature type="compositionally biased region" description="Basic and acidic residues" evidence="6">
    <location>
        <begin position="373"/>
        <end position="389"/>
    </location>
</feature>